<evidence type="ECO:0000256" key="1">
    <source>
        <dbReference type="SAM" id="Coils"/>
    </source>
</evidence>
<comment type="caution">
    <text evidence="2">The sequence shown here is derived from an EMBL/GenBank/DDBJ whole genome shotgun (WGS) entry which is preliminary data.</text>
</comment>
<organism evidence="2">
    <name type="scientific">marine sediment metagenome</name>
    <dbReference type="NCBI Taxonomy" id="412755"/>
    <lineage>
        <taxon>unclassified sequences</taxon>
        <taxon>metagenomes</taxon>
        <taxon>ecological metagenomes</taxon>
    </lineage>
</organism>
<dbReference type="EMBL" id="LAZR01001824">
    <property type="protein sequence ID" value="KKN38481.1"/>
    <property type="molecule type" value="Genomic_DNA"/>
</dbReference>
<reference evidence="2" key="1">
    <citation type="journal article" date="2015" name="Nature">
        <title>Complex archaea that bridge the gap between prokaryotes and eukaryotes.</title>
        <authorList>
            <person name="Spang A."/>
            <person name="Saw J.H."/>
            <person name="Jorgensen S.L."/>
            <person name="Zaremba-Niedzwiedzka K."/>
            <person name="Martijn J."/>
            <person name="Lind A.E."/>
            <person name="van Eijk R."/>
            <person name="Schleper C."/>
            <person name="Guy L."/>
            <person name="Ettema T.J."/>
        </authorList>
    </citation>
    <scope>NUCLEOTIDE SEQUENCE</scope>
</reference>
<accession>A0A0F9SNK3</accession>
<proteinExistence type="predicted"/>
<keyword evidence="1" id="KW-0175">Coiled coil</keyword>
<dbReference type="AlphaFoldDB" id="A0A0F9SNK3"/>
<name>A0A0F9SNK3_9ZZZZ</name>
<sequence>MPLLKTMKYNTPKTGMLLDAIDESLADLSTECWNKETRNQLKKVEDEQDKLKSLLLEENAT</sequence>
<feature type="coiled-coil region" evidence="1">
    <location>
        <begin position="34"/>
        <end position="61"/>
    </location>
</feature>
<protein>
    <submittedName>
        <fullName evidence="2">Uncharacterized protein</fullName>
    </submittedName>
</protein>
<evidence type="ECO:0000313" key="2">
    <source>
        <dbReference type="EMBL" id="KKN38481.1"/>
    </source>
</evidence>
<gene>
    <name evidence="2" type="ORF">LCGC14_0752850</name>
</gene>